<reference evidence="7" key="1">
    <citation type="journal article" date="2023" name="G3 (Bethesda)">
        <title>Whole genome assemblies of Zophobas morio and Tenebrio molitor.</title>
        <authorList>
            <person name="Kaur S."/>
            <person name="Stinson S.A."/>
            <person name="diCenzo G.C."/>
        </authorList>
    </citation>
    <scope>NUCLEOTIDE SEQUENCE</scope>
    <source>
        <strain evidence="7">QUZm001</strain>
    </source>
</reference>
<dbReference type="Proteomes" id="UP001168821">
    <property type="component" value="Unassembled WGS sequence"/>
</dbReference>
<dbReference type="InterPro" id="IPR028002">
    <property type="entry name" value="Myb_DNA-bind_5"/>
</dbReference>
<evidence type="ECO:0000256" key="4">
    <source>
        <dbReference type="ARBA" id="ARBA00023163"/>
    </source>
</evidence>
<keyword evidence="8" id="KW-1185">Reference proteome</keyword>
<evidence type="ECO:0000256" key="3">
    <source>
        <dbReference type="ARBA" id="ARBA00023015"/>
    </source>
</evidence>
<dbReference type="Pfam" id="PF13873">
    <property type="entry name" value="Myb_DNA-bind_5"/>
    <property type="match status" value="1"/>
</dbReference>
<evidence type="ECO:0000259" key="6">
    <source>
        <dbReference type="Pfam" id="PF13873"/>
    </source>
</evidence>
<proteinExistence type="predicted"/>
<dbReference type="AlphaFoldDB" id="A0AA38HV49"/>
<keyword evidence="3" id="KW-0805">Transcription regulation</keyword>
<comment type="function">
    <text evidence="5">Involved in transvection phenomena (= synapsis-dependent gene expression), where the synaptic pairing of chromosomes carrying genes with which zeste interacts influences the expression of these genes. Zeste binds to DNA and stimulates transcription from a nearby promoter.</text>
</comment>
<sequence>MEQKRERGKNFTEQEKEIALTILERFRPVLEDKKTDGTSLKEKRKAWDQAVEEFNAMSSSGPRTTQQFKFLWSNMKRVAKKTVAAVNKRRYIDEECDEDVDVEQLIKKRREEKKHITKTGGGKYQPSALTEVDARLLAMIESQAKPLANIYDDDNIYHRGMCSNFSSYICYSVEGPLYFFGIAIHKSELYVADLLVSNAELVVHDRGVGLVHVEFSTPQKVKLPLGKTIV</sequence>
<evidence type="ECO:0000256" key="1">
    <source>
        <dbReference type="ARBA" id="ARBA00011764"/>
    </source>
</evidence>
<accession>A0AA38HV49</accession>
<protein>
    <recommendedName>
        <fullName evidence="2">Regulatory protein zeste</fullName>
    </recommendedName>
</protein>
<organism evidence="7 8">
    <name type="scientific">Zophobas morio</name>
    <dbReference type="NCBI Taxonomy" id="2755281"/>
    <lineage>
        <taxon>Eukaryota</taxon>
        <taxon>Metazoa</taxon>
        <taxon>Ecdysozoa</taxon>
        <taxon>Arthropoda</taxon>
        <taxon>Hexapoda</taxon>
        <taxon>Insecta</taxon>
        <taxon>Pterygota</taxon>
        <taxon>Neoptera</taxon>
        <taxon>Endopterygota</taxon>
        <taxon>Coleoptera</taxon>
        <taxon>Polyphaga</taxon>
        <taxon>Cucujiformia</taxon>
        <taxon>Tenebrionidae</taxon>
        <taxon>Zophobas</taxon>
    </lineage>
</organism>
<comment type="caution">
    <text evidence="7">The sequence shown here is derived from an EMBL/GenBank/DDBJ whole genome shotgun (WGS) entry which is preliminary data.</text>
</comment>
<dbReference type="PANTHER" id="PTHR21411:SF0">
    <property type="entry name" value="REGULATORY PROTEIN ZESTE"/>
    <property type="match status" value="1"/>
</dbReference>
<feature type="domain" description="Myb/SANT-like DNA-binding" evidence="6">
    <location>
        <begin position="7"/>
        <end position="84"/>
    </location>
</feature>
<keyword evidence="4" id="KW-0804">Transcription</keyword>
<evidence type="ECO:0000313" key="8">
    <source>
        <dbReference type="Proteomes" id="UP001168821"/>
    </source>
</evidence>
<evidence type="ECO:0000313" key="7">
    <source>
        <dbReference type="EMBL" id="KAJ3643547.1"/>
    </source>
</evidence>
<gene>
    <name evidence="7" type="ORF">Zmor_026250</name>
</gene>
<dbReference type="PANTHER" id="PTHR21411">
    <property type="entry name" value="APONTIC"/>
    <property type="match status" value="1"/>
</dbReference>
<evidence type="ECO:0000256" key="2">
    <source>
        <dbReference type="ARBA" id="ARBA00016807"/>
    </source>
</evidence>
<comment type="subunit">
    <text evidence="1">Self-associates forming complexes of several hundred monomers.</text>
</comment>
<dbReference type="EMBL" id="JALNTZ010000008">
    <property type="protein sequence ID" value="KAJ3643547.1"/>
    <property type="molecule type" value="Genomic_DNA"/>
</dbReference>
<evidence type="ECO:0000256" key="5">
    <source>
        <dbReference type="ARBA" id="ARBA00025466"/>
    </source>
</evidence>
<name>A0AA38HV49_9CUCU</name>